<keyword evidence="4" id="KW-1185">Reference proteome</keyword>
<keyword evidence="1" id="KW-0378">Hydrolase</keyword>
<dbReference type="PANTHER" id="PTHR31956:SF8">
    <property type="entry name" value="ACID PHOSPHATASE PHOA (AFU_ORTHOLOGUE AFUA_1G03570)"/>
    <property type="match status" value="1"/>
</dbReference>
<dbReference type="PANTHER" id="PTHR31956">
    <property type="entry name" value="NON-SPECIFIC PHOSPHOLIPASE C4-RELATED"/>
    <property type="match status" value="1"/>
</dbReference>
<organism evidence="3 4">
    <name type="scientific">Rhizopus azygosporus</name>
    <name type="common">Rhizopus microsporus var. azygosporus</name>
    <dbReference type="NCBI Taxonomy" id="86630"/>
    <lineage>
        <taxon>Eukaryota</taxon>
        <taxon>Fungi</taxon>
        <taxon>Fungi incertae sedis</taxon>
        <taxon>Mucoromycota</taxon>
        <taxon>Mucoromycotina</taxon>
        <taxon>Mucoromycetes</taxon>
        <taxon>Mucorales</taxon>
        <taxon>Mucorineae</taxon>
        <taxon>Rhizopodaceae</taxon>
        <taxon>Rhizopus</taxon>
    </lineage>
</organism>
<dbReference type="EMBL" id="PJQL01001902">
    <property type="protein sequence ID" value="RCH86283.1"/>
    <property type="molecule type" value="Genomic_DNA"/>
</dbReference>
<comment type="caution">
    <text evidence="3">The sequence shown here is derived from an EMBL/GenBank/DDBJ whole genome shotgun (WGS) entry which is preliminary data.</text>
</comment>
<proteinExistence type="predicted"/>
<dbReference type="Gene3D" id="3.40.720.10">
    <property type="entry name" value="Alkaline Phosphatase, subunit A"/>
    <property type="match status" value="1"/>
</dbReference>
<dbReference type="STRING" id="86630.A0A367J8L4"/>
<protein>
    <recommendedName>
        <fullName evidence="5">Acid phosphatase</fullName>
    </recommendedName>
</protein>
<dbReference type="Proteomes" id="UP000252139">
    <property type="component" value="Unassembled WGS sequence"/>
</dbReference>
<dbReference type="InterPro" id="IPR007312">
    <property type="entry name" value="Phosphoesterase"/>
</dbReference>
<feature type="signal peptide" evidence="2">
    <location>
        <begin position="1"/>
        <end position="20"/>
    </location>
</feature>
<name>A0A367J8L4_RHIAZ</name>
<reference evidence="3 4" key="1">
    <citation type="journal article" date="2018" name="G3 (Bethesda)">
        <title>Phylogenetic and Phylogenomic Definition of Rhizopus Species.</title>
        <authorList>
            <person name="Gryganskyi A.P."/>
            <person name="Golan J."/>
            <person name="Dolatabadi S."/>
            <person name="Mondo S."/>
            <person name="Robb S."/>
            <person name="Idnurm A."/>
            <person name="Muszewska A."/>
            <person name="Steczkiewicz K."/>
            <person name="Masonjones S."/>
            <person name="Liao H.L."/>
            <person name="Gajdeczka M.T."/>
            <person name="Anike F."/>
            <person name="Vuek A."/>
            <person name="Anishchenko I.M."/>
            <person name="Voigt K."/>
            <person name="de Hoog G.S."/>
            <person name="Smith M.E."/>
            <person name="Heitman J."/>
            <person name="Vilgalys R."/>
            <person name="Stajich J.E."/>
        </authorList>
    </citation>
    <scope>NUCLEOTIDE SEQUENCE [LARGE SCALE GENOMIC DNA]</scope>
    <source>
        <strain evidence="3 4">CBS 357.93</strain>
    </source>
</reference>
<dbReference type="InterPro" id="IPR017850">
    <property type="entry name" value="Alkaline_phosphatase_core_sf"/>
</dbReference>
<evidence type="ECO:0008006" key="5">
    <source>
        <dbReference type="Google" id="ProtNLM"/>
    </source>
</evidence>
<accession>A0A367J8L4</accession>
<dbReference type="OrthoDB" id="5135119at2759"/>
<gene>
    <name evidence="3" type="ORF">CU097_007248</name>
</gene>
<keyword evidence="2" id="KW-0732">Signal</keyword>
<dbReference type="AlphaFoldDB" id="A0A367J8L4"/>
<dbReference type="GO" id="GO:0009395">
    <property type="term" value="P:phospholipid catabolic process"/>
    <property type="evidence" value="ECO:0007669"/>
    <property type="project" value="TreeGrafter"/>
</dbReference>
<evidence type="ECO:0000256" key="1">
    <source>
        <dbReference type="ARBA" id="ARBA00022801"/>
    </source>
</evidence>
<dbReference type="GO" id="GO:0016788">
    <property type="term" value="F:hydrolase activity, acting on ester bonds"/>
    <property type="evidence" value="ECO:0007669"/>
    <property type="project" value="InterPro"/>
</dbReference>
<evidence type="ECO:0000313" key="4">
    <source>
        <dbReference type="Proteomes" id="UP000252139"/>
    </source>
</evidence>
<feature type="chain" id="PRO_5016942202" description="Acid phosphatase" evidence="2">
    <location>
        <begin position="21"/>
        <end position="349"/>
    </location>
</feature>
<sequence length="349" mass="39086">MHISFTSLFAIASLTSLVLASNGKNGHQHGHKGHGNKAPKGKVFDHFLQIWFENQDFEDVAKVPGFTDLAKQGILLDNFNAITHPSEPNYVCAGGGDNFGIDNDDYYNIPANVTTIYDLLENKGLTWKVYQENIPSVGYTGYKSGTYVRKHNPAVIFDSVGLNKTRLQNIVGGDQFAKDIASGDLPNWMFYTPDMNDDAHDTNASFAGEWLSKFYKSTLNNKEFLKKTLILITFDENKSTKTKRNRVWSLLIGDIPKKLRGTVDSTFYSHFSTLNTVELNWDLGNLGRQDTNKTMNNVYSFAAKKLHYKNKDVPESEIPSGIPAITGLLTGRSWNQTHPNSTELPPQPR</sequence>
<evidence type="ECO:0000256" key="2">
    <source>
        <dbReference type="SAM" id="SignalP"/>
    </source>
</evidence>
<evidence type="ECO:0000313" key="3">
    <source>
        <dbReference type="EMBL" id="RCH86283.1"/>
    </source>
</evidence>
<dbReference type="Pfam" id="PF04185">
    <property type="entry name" value="Phosphoesterase"/>
    <property type="match status" value="1"/>
</dbReference>